<evidence type="ECO:0000259" key="2">
    <source>
        <dbReference type="Pfam" id="PF00496"/>
    </source>
</evidence>
<reference evidence="3 4" key="1">
    <citation type="submission" date="2018-08" db="EMBL/GenBank/DDBJ databases">
        <authorList>
            <person name="Khan S.A."/>
        </authorList>
    </citation>
    <scope>NUCLEOTIDE SEQUENCE [LARGE SCALE GENOMIC DNA]</scope>
    <source>
        <strain evidence="3 4">GTF-13</strain>
    </source>
</reference>
<dbReference type="GO" id="GO:0043190">
    <property type="term" value="C:ATP-binding cassette (ABC) transporter complex"/>
    <property type="evidence" value="ECO:0007669"/>
    <property type="project" value="InterPro"/>
</dbReference>
<dbReference type="PIRSF" id="PIRSF002741">
    <property type="entry name" value="MppA"/>
    <property type="match status" value="1"/>
</dbReference>
<protein>
    <submittedName>
        <fullName evidence="3">ABC transporter substrate-binding protein</fullName>
    </submittedName>
</protein>
<dbReference type="InterPro" id="IPR039424">
    <property type="entry name" value="SBP_5"/>
</dbReference>
<dbReference type="GO" id="GO:0030288">
    <property type="term" value="C:outer membrane-bounded periplasmic space"/>
    <property type="evidence" value="ECO:0007669"/>
    <property type="project" value="TreeGrafter"/>
</dbReference>
<sequence length="604" mass="68943">MRPLLLIACLFPAIGSAEQSIQSHGLSLYGEPKYPVDFHHLDYVNPDAPKGGSVRFMATGTFDTLNPYTLKGLSPVNTPGFFLYGVSESNETLMAGTDSMTRSGDEPLTAYGLIAERIEYPADFSWISFHLRPEARFHDGSLILATDVGFSFNTLIAEGHPRYRALYRNVTSAEVIAERSIRFNLQGNNRRRLAISLGELPVFSERYWRERTFAATTLEPPLGSGPYRISAVDPGRSITFERVEDYWGSDLAINRGRNNFDRIRFDFYRDLTVAFEAFKAGQYDIHLEYISKNWATGYDFIDKHPGEVIKREIPDANPANAQGFVFNTRLPLFSDRRVREALTLMFDFEWVNQSLFYGAYRRSNSYFANSILASRELPPPEERALLEGLDSLDPRLFNQPFQLPVTRGDGNQRVQMRQALALLKEAGWSLRQGQLVHQRTGHPFRFEFLIRQQSLGRVLVPYQQSLKKIGIDMEIRLIDSAQYKNRMDSFDFEMTTIVLGQSLTPGNELRQYFHSANANIQGSQNYAGIDNPAVDSLVERILSAASLEELGVATRALDRVLLWQYYMVPNWYIASHRVAYWNRFGFPQSTPPYDLSLSTWWVTP</sequence>
<evidence type="ECO:0000313" key="3">
    <source>
        <dbReference type="EMBL" id="RRJ85473.1"/>
    </source>
</evidence>
<accession>A0A3P3VXR6</accession>
<dbReference type="Proteomes" id="UP000280792">
    <property type="component" value="Unassembled WGS sequence"/>
</dbReference>
<dbReference type="Gene3D" id="3.40.190.10">
    <property type="entry name" value="Periplasmic binding protein-like II"/>
    <property type="match status" value="1"/>
</dbReference>
<organism evidence="3 4">
    <name type="scientific">Aestuariirhabdus litorea</name>
    <dbReference type="NCBI Taxonomy" id="2528527"/>
    <lineage>
        <taxon>Bacteria</taxon>
        <taxon>Pseudomonadati</taxon>
        <taxon>Pseudomonadota</taxon>
        <taxon>Gammaproteobacteria</taxon>
        <taxon>Oceanospirillales</taxon>
        <taxon>Aestuariirhabdaceae</taxon>
        <taxon>Aestuariirhabdus</taxon>
    </lineage>
</organism>
<dbReference type="PANTHER" id="PTHR30290">
    <property type="entry name" value="PERIPLASMIC BINDING COMPONENT OF ABC TRANSPORTER"/>
    <property type="match status" value="1"/>
</dbReference>
<evidence type="ECO:0000256" key="1">
    <source>
        <dbReference type="ARBA" id="ARBA00022729"/>
    </source>
</evidence>
<dbReference type="InterPro" id="IPR000914">
    <property type="entry name" value="SBP_5_dom"/>
</dbReference>
<dbReference type="SUPFAM" id="SSF53850">
    <property type="entry name" value="Periplasmic binding protein-like II"/>
    <property type="match status" value="1"/>
</dbReference>
<reference evidence="3 4" key="2">
    <citation type="submission" date="2018-12" db="EMBL/GenBank/DDBJ databases">
        <title>Simiduia agarivorans gen. nov., sp. nov., a marine, agarolytic bacterium isolated from shallow coastal water from Keelung, Taiwan.</title>
        <authorList>
            <person name="Shieh W.Y."/>
        </authorList>
    </citation>
    <scope>NUCLEOTIDE SEQUENCE [LARGE SCALE GENOMIC DNA]</scope>
    <source>
        <strain evidence="3 4">GTF-13</strain>
    </source>
</reference>
<dbReference type="CDD" id="cd08497">
    <property type="entry name" value="MbnE-like"/>
    <property type="match status" value="1"/>
</dbReference>
<dbReference type="EMBL" id="QWEZ01000001">
    <property type="protein sequence ID" value="RRJ85473.1"/>
    <property type="molecule type" value="Genomic_DNA"/>
</dbReference>
<dbReference type="Pfam" id="PF00496">
    <property type="entry name" value="SBP_bac_5"/>
    <property type="match status" value="1"/>
</dbReference>
<evidence type="ECO:0000313" key="4">
    <source>
        <dbReference type="Proteomes" id="UP000280792"/>
    </source>
</evidence>
<dbReference type="GO" id="GO:1904680">
    <property type="term" value="F:peptide transmembrane transporter activity"/>
    <property type="evidence" value="ECO:0007669"/>
    <property type="project" value="TreeGrafter"/>
</dbReference>
<feature type="domain" description="Solute-binding protein family 5" evidence="2">
    <location>
        <begin position="112"/>
        <end position="517"/>
    </location>
</feature>
<dbReference type="GO" id="GO:0042884">
    <property type="term" value="P:microcin transport"/>
    <property type="evidence" value="ECO:0007669"/>
    <property type="project" value="TreeGrafter"/>
</dbReference>
<keyword evidence="4" id="KW-1185">Reference proteome</keyword>
<keyword evidence="1" id="KW-0732">Signal</keyword>
<name>A0A3P3VXR6_9GAMM</name>
<dbReference type="AlphaFoldDB" id="A0A3P3VXR6"/>
<comment type="caution">
    <text evidence="3">The sequence shown here is derived from an EMBL/GenBank/DDBJ whole genome shotgun (WGS) entry which is preliminary data.</text>
</comment>
<proteinExistence type="predicted"/>
<dbReference type="GO" id="GO:0015833">
    <property type="term" value="P:peptide transport"/>
    <property type="evidence" value="ECO:0007669"/>
    <property type="project" value="TreeGrafter"/>
</dbReference>
<dbReference type="PANTHER" id="PTHR30290:SF64">
    <property type="entry name" value="ABC TRANSPORTER PERIPLASMIC BINDING PROTEIN"/>
    <property type="match status" value="1"/>
</dbReference>
<gene>
    <name evidence="3" type="ORF">D0544_07360</name>
</gene>
<dbReference type="InterPro" id="IPR030678">
    <property type="entry name" value="Peptide/Ni-bd"/>
</dbReference>
<dbReference type="Gene3D" id="3.10.105.10">
    <property type="entry name" value="Dipeptide-binding Protein, Domain 3"/>
    <property type="match status" value="1"/>
</dbReference>